<feature type="region of interest" description="Disordered" evidence="3">
    <location>
        <begin position="172"/>
        <end position="222"/>
    </location>
</feature>
<evidence type="ECO:0000259" key="4">
    <source>
        <dbReference type="Pfam" id="PF00589"/>
    </source>
</evidence>
<dbReference type="RefSeq" id="WP_229871434.1">
    <property type="nucleotide sequence ID" value="NZ_BMSA01000070.1"/>
</dbReference>
<keyword evidence="6" id="KW-1185">Reference proteome</keyword>
<feature type="compositionally biased region" description="Basic residues" evidence="3">
    <location>
        <begin position="204"/>
        <end position="213"/>
    </location>
</feature>
<dbReference type="InterPro" id="IPR010998">
    <property type="entry name" value="Integrase_recombinase_N"/>
</dbReference>
<dbReference type="Gene3D" id="1.10.443.10">
    <property type="entry name" value="Intergrase catalytic core"/>
    <property type="match status" value="1"/>
</dbReference>
<dbReference type="EMBL" id="BMSA01000070">
    <property type="protein sequence ID" value="GGU00837.1"/>
    <property type="molecule type" value="Genomic_DNA"/>
</dbReference>
<dbReference type="SUPFAM" id="SSF56349">
    <property type="entry name" value="DNA breaking-rejoining enzymes"/>
    <property type="match status" value="2"/>
</dbReference>
<evidence type="ECO:0000256" key="1">
    <source>
        <dbReference type="ARBA" id="ARBA00023125"/>
    </source>
</evidence>
<evidence type="ECO:0000313" key="5">
    <source>
        <dbReference type="EMBL" id="GGU00837.1"/>
    </source>
</evidence>
<organism evidence="5 6">
    <name type="scientific">Streptomyces phaeofaciens</name>
    <dbReference type="NCBI Taxonomy" id="68254"/>
    <lineage>
        <taxon>Bacteria</taxon>
        <taxon>Bacillati</taxon>
        <taxon>Actinomycetota</taxon>
        <taxon>Actinomycetes</taxon>
        <taxon>Kitasatosporales</taxon>
        <taxon>Streptomycetaceae</taxon>
        <taxon>Streptomyces</taxon>
    </lineage>
</organism>
<dbReference type="GO" id="GO:0006310">
    <property type="term" value="P:DNA recombination"/>
    <property type="evidence" value="ECO:0007669"/>
    <property type="project" value="UniProtKB-KW"/>
</dbReference>
<dbReference type="GO" id="GO:0003677">
    <property type="term" value="F:DNA binding"/>
    <property type="evidence" value="ECO:0007669"/>
    <property type="project" value="UniProtKB-KW"/>
</dbReference>
<evidence type="ECO:0000256" key="3">
    <source>
        <dbReference type="SAM" id="MobiDB-lite"/>
    </source>
</evidence>
<dbReference type="InterPro" id="IPR002104">
    <property type="entry name" value="Integrase_catalytic"/>
</dbReference>
<dbReference type="Proteomes" id="UP000646776">
    <property type="component" value="Unassembled WGS sequence"/>
</dbReference>
<accession>A0A918M1D8</accession>
<dbReference type="InterPro" id="IPR013762">
    <property type="entry name" value="Integrase-like_cat_sf"/>
</dbReference>
<evidence type="ECO:0000313" key="6">
    <source>
        <dbReference type="Proteomes" id="UP000646776"/>
    </source>
</evidence>
<sequence length="346" mass="38322">MEPNLRPLIAATYEATARLHIVPLLGAKRLDRLTVQDMCCWLNKLANTCQSCAQGKGARRPEERQRCCVKGKCCRQTPSKRSVNDARTILRSALTNAMVEEDISKNVAQLVKVQRAPRKRPDLWSVEEACTFLENAQIWRDNLYGAYVLTAGPPAPAPHRHRQDRSLASRAPAPGHLLDRFPPPANAAASREGAGQGSLDRIRPGLHHPLRHPGRAEDFNRGFNRRSDRADVRHIRVHDTRHTCASLLAALDVHPRIAIQILRHSEIAVTMAVYTHVPSAETRRALRNLGRALGGGSKQKKEGEGQAARGGGRAVRQGRPARVIAVAVFRCCTHDRGPFTITWMGL</sequence>
<proteinExistence type="predicted"/>
<name>A0A918M1D8_9ACTN</name>
<dbReference type="InterPro" id="IPR011010">
    <property type="entry name" value="DNA_brk_join_enz"/>
</dbReference>
<dbReference type="Gene3D" id="1.10.150.130">
    <property type="match status" value="1"/>
</dbReference>
<dbReference type="Pfam" id="PF00589">
    <property type="entry name" value="Phage_integrase"/>
    <property type="match status" value="1"/>
</dbReference>
<keyword evidence="1" id="KW-0238">DNA-binding</keyword>
<feature type="domain" description="Tyr recombinase" evidence="4">
    <location>
        <begin position="212"/>
        <end position="277"/>
    </location>
</feature>
<reference evidence="5" key="1">
    <citation type="journal article" date="2014" name="Int. J. Syst. Evol. Microbiol.">
        <title>Complete genome sequence of Corynebacterium casei LMG S-19264T (=DSM 44701T), isolated from a smear-ripened cheese.</title>
        <authorList>
            <consortium name="US DOE Joint Genome Institute (JGI-PGF)"/>
            <person name="Walter F."/>
            <person name="Albersmeier A."/>
            <person name="Kalinowski J."/>
            <person name="Ruckert C."/>
        </authorList>
    </citation>
    <scope>NUCLEOTIDE SEQUENCE</scope>
    <source>
        <strain evidence="5">JCM 4125</strain>
    </source>
</reference>
<gene>
    <name evidence="5" type="ORF">GCM10010226_92020</name>
</gene>
<comment type="caution">
    <text evidence="5">The sequence shown here is derived from an EMBL/GenBank/DDBJ whole genome shotgun (WGS) entry which is preliminary data.</text>
</comment>
<evidence type="ECO:0000256" key="2">
    <source>
        <dbReference type="ARBA" id="ARBA00023172"/>
    </source>
</evidence>
<keyword evidence="2" id="KW-0233">DNA recombination</keyword>
<protein>
    <recommendedName>
        <fullName evidence="4">Tyr recombinase domain-containing protein</fullName>
    </recommendedName>
</protein>
<feature type="region of interest" description="Disordered" evidence="3">
    <location>
        <begin position="292"/>
        <end position="315"/>
    </location>
</feature>
<reference evidence="5" key="2">
    <citation type="submission" date="2020-09" db="EMBL/GenBank/DDBJ databases">
        <authorList>
            <person name="Sun Q."/>
            <person name="Ohkuma M."/>
        </authorList>
    </citation>
    <scope>NUCLEOTIDE SEQUENCE</scope>
    <source>
        <strain evidence="5">JCM 4125</strain>
    </source>
</reference>
<dbReference type="GO" id="GO:0015074">
    <property type="term" value="P:DNA integration"/>
    <property type="evidence" value="ECO:0007669"/>
    <property type="project" value="InterPro"/>
</dbReference>
<dbReference type="AlphaFoldDB" id="A0A918M1D8"/>